<evidence type="ECO:0000256" key="1">
    <source>
        <dbReference type="ARBA" id="ARBA00004651"/>
    </source>
</evidence>
<keyword evidence="6 7" id="KW-0472">Membrane</keyword>
<evidence type="ECO:0000256" key="5">
    <source>
        <dbReference type="ARBA" id="ARBA00022989"/>
    </source>
</evidence>
<evidence type="ECO:0000256" key="3">
    <source>
        <dbReference type="ARBA" id="ARBA00022475"/>
    </source>
</evidence>
<comment type="similarity">
    <text evidence="7">Belongs to the binding-protein-dependent transport system permease family.</text>
</comment>
<dbReference type="Pfam" id="PF00528">
    <property type="entry name" value="BPD_transp_1"/>
    <property type="match status" value="1"/>
</dbReference>
<comment type="subcellular location">
    <subcellularLocation>
        <location evidence="1 7">Cell membrane</location>
        <topology evidence="1 7">Multi-pass membrane protein</topology>
    </subcellularLocation>
</comment>
<reference evidence="9" key="1">
    <citation type="submission" date="2019-09" db="EMBL/GenBank/DDBJ databases">
        <title>Characterisation of the sponge microbiome using genome-centric metagenomics.</title>
        <authorList>
            <person name="Engelberts J.P."/>
            <person name="Robbins S.J."/>
            <person name="De Goeij J.M."/>
            <person name="Aranda M."/>
            <person name="Bell S.C."/>
            <person name="Webster N.S."/>
        </authorList>
    </citation>
    <scope>NUCLEOTIDE SEQUENCE</scope>
    <source>
        <strain evidence="9">SB0662_bin_9</strain>
    </source>
</reference>
<feature type="transmembrane region" description="Helical" evidence="7">
    <location>
        <begin position="116"/>
        <end position="135"/>
    </location>
</feature>
<keyword evidence="2 7" id="KW-0813">Transport</keyword>
<gene>
    <name evidence="9" type="ORF">F4Y08_06820</name>
</gene>
<keyword evidence="4 7" id="KW-0812">Transmembrane</keyword>
<dbReference type="InterPro" id="IPR000515">
    <property type="entry name" value="MetI-like"/>
</dbReference>
<feature type="transmembrane region" description="Helical" evidence="7">
    <location>
        <begin position="83"/>
        <end position="104"/>
    </location>
</feature>
<dbReference type="SUPFAM" id="SSF161098">
    <property type="entry name" value="MetI-like"/>
    <property type="match status" value="1"/>
</dbReference>
<dbReference type="CDD" id="cd06261">
    <property type="entry name" value="TM_PBP2"/>
    <property type="match status" value="1"/>
</dbReference>
<keyword evidence="3" id="KW-1003">Cell membrane</keyword>
<keyword evidence="5 7" id="KW-1133">Transmembrane helix</keyword>
<name>A0A6B1DS30_9CHLR</name>
<evidence type="ECO:0000259" key="8">
    <source>
        <dbReference type="PROSITE" id="PS50928"/>
    </source>
</evidence>
<feature type="transmembrane region" description="Helical" evidence="7">
    <location>
        <begin position="18"/>
        <end position="37"/>
    </location>
</feature>
<evidence type="ECO:0000256" key="7">
    <source>
        <dbReference type="RuleBase" id="RU363032"/>
    </source>
</evidence>
<evidence type="ECO:0000256" key="4">
    <source>
        <dbReference type="ARBA" id="ARBA00022692"/>
    </source>
</evidence>
<evidence type="ECO:0000313" key="9">
    <source>
        <dbReference type="EMBL" id="MYD90037.1"/>
    </source>
</evidence>
<dbReference type="GO" id="GO:0005886">
    <property type="term" value="C:plasma membrane"/>
    <property type="evidence" value="ECO:0007669"/>
    <property type="project" value="UniProtKB-SubCell"/>
</dbReference>
<dbReference type="PANTHER" id="PTHR43744:SF12">
    <property type="entry name" value="ABC TRANSPORTER PERMEASE PROTEIN MG189-RELATED"/>
    <property type="match status" value="1"/>
</dbReference>
<accession>A0A6B1DS30</accession>
<feature type="transmembrane region" description="Helical" evidence="7">
    <location>
        <begin position="147"/>
        <end position="168"/>
    </location>
</feature>
<dbReference type="PROSITE" id="PS50928">
    <property type="entry name" value="ABC_TM1"/>
    <property type="match status" value="1"/>
</dbReference>
<feature type="domain" description="ABC transmembrane type-1" evidence="8">
    <location>
        <begin position="79"/>
        <end position="268"/>
    </location>
</feature>
<dbReference type="AlphaFoldDB" id="A0A6B1DS30"/>
<proteinExistence type="inferred from homology"/>
<dbReference type="EMBL" id="VXPY01000043">
    <property type="protein sequence ID" value="MYD90037.1"/>
    <property type="molecule type" value="Genomic_DNA"/>
</dbReference>
<protein>
    <submittedName>
        <fullName evidence="9">Carbohydrate ABC transporter permease</fullName>
    </submittedName>
</protein>
<evidence type="ECO:0000256" key="6">
    <source>
        <dbReference type="ARBA" id="ARBA00023136"/>
    </source>
</evidence>
<evidence type="ECO:0000256" key="2">
    <source>
        <dbReference type="ARBA" id="ARBA00022448"/>
    </source>
</evidence>
<comment type="caution">
    <text evidence="9">The sequence shown here is derived from an EMBL/GenBank/DDBJ whole genome shotgun (WGS) entry which is preliminary data.</text>
</comment>
<feature type="transmembrane region" description="Helical" evidence="7">
    <location>
        <begin position="247"/>
        <end position="268"/>
    </location>
</feature>
<sequence>MTAATTRRNRLRIDPGEVLLYLLLFIGAFAMLFPVLWMGMSTFKAEAEISQYPPSFLPKTFTLEPLIAAWTKIKFGRYFMNSLLVTGVATPLSVLTSAYLGFVWNKYDFRFKEPMFYVIIATMMIPGPMLLIPHYQVVLWANLLNTYASIIVPAVVTPYGIFLMRQFMHSVPNELLDAGRIDGASEPRLFVFVALPLVPSSLAALGIIQFLANWDNLLWPLVVLTNTAKYTLAVGLATFAAEYERNFAVQNAGAFIAVFPVVVAFLLFQRQIIRGIALTGLKG</sequence>
<organism evidence="9">
    <name type="scientific">Caldilineaceae bacterium SB0662_bin_9</name>
    <dbReference type="NCBI Taxonomy" id="2605258"/>
    <lineage>
        <taxon>Bacteria</taxon>
        <taxon>Bacillati</taxon>
        <taxon>Chloroflexota</taxon>
        <taxon>Caldilineae</taxon>
        <taxon>Caldilineales</taxon>
        <taxon>Caldilineaceae</taxon>
    </lineage>
</organism>
<dbReference type="GO" id="GO:0055085">
    <property type="term" value="P:transmembrane transport"/>
    <property type="evidence" value="ECO:0007669"/>
    <property type="project" value="InterPro"/>
</dbReference>
<feature type="transmembrane region" description="Helical" evidence="7">
    <location>
        <begin position="189"/>
        <end position="212"/>
    </location>
</feature>
<dbReference type="PANTHER" id="PTHR43744">
    <property type="entry name" value="ABC TRANSPORTER PERMEASE PROTEIN MG189-RELATED-RELATED"/>
    <property type="match status" value="1"/>
</dbReference>
<dbReference type="InterPro" id="IPR035906">
    <property type="entry name" value="MetI-like_sf"/>
</dbReference>
<dbReference type="Gene3D" id="1.10.3720.10">
    <property type="entry name" value="MetI-like"/>
    <property type="match status" value="1"/>
</dbReference>